<organism evidence="1 2">
    <name type="scientific">Coccidioides immitis H538.4</name>
    <dbReference type="NCBI Taxonomy" id="396776"/>
    <lineage>
        <taxon>Eukaryota</taxon>
        <taxon>Fungi</taxon>
        <taxon>Dikarya</taxon>
        <taxon>Ascomycota</taxon>
        <taxon>Pezizomycotina</taxon>
        <taxon>Eurotiomycetes</taxon>
        <taxon>Eurotiomycetidae</taxon>
        <taxon>Onygenales</taxon>
        <taxon>Onygenaceae</taxon>
        <taxon>Coccidioides</taxon>
    </lineage>
</organism>
<name>A0A0J8S881_COCIT</name>
<sequence>MSQKYIKNVKKINHKNNSDIGMHCCQNSDKLFIYFAKYFDSEKFFEIFFWTESIIDYEKLKAMIYQVYVRIKDKYKIMSITNLDLEIYINLAVQIKLHDNLMKKSDYKKEAIGA</sequence>
<dbReference type="AlphaFoldDB" id="A0A0J8S881"/>
<gene>
    <name evidence="1" type="ORF">CIHG_10384</name>
</gene>
<dbReference type="VEuPathDB" id="FungiDB:CIHG_10384"/>
<dbReference type="Proteomes" id="UP000054563">
    <property type="component" value="Unassembled WGS sequence"/>
</dbReference>
<proteinExistence type="predicted"/>
<dbReference type="EMBL" id="DS017099">
    <property type="protein sequence ID" value="KMU92594.1"/>
    <property type="molecule type" value="Genomic_DNA"/>
</dbReference>
<reference evidence="2" key="1">
    <citation type="journal article" date="2010" name="Genome Res.">
        <title>Population genomic sequencing of Coccidioides fungi reveals recent hybridization and transposon control.</title>
        <authorList>
            <person name="Neafsey D.E."/>
            <person name="Barker B.M."/>
            <person name="Sharpton T.J."/>
            <person name="Stajich J.E."/>
            <person name="Park D.J."/>
            <person name="Whiston E."/>
            <person name="Hung C.-Y."/>
            <person name="McMahan C."/>
            <person name="White J."/>
            <person name="Sykes S."/>
            <person name="Heiman D."/>
            <person name="Young S."/>
            <person name="Zeng Q."/>
            <person name="Abouelleil A."/>
            <person name="Aftuck L."/>
            <person name="Bessette D."/>
            <person name="Brown A."/>
            <person name="FitzGerald M."/>
            <person name="Lui A."/>
            <person name="Macdonald J.P."/>
            <person name="Priest M."/>
            <person name="Orbach M.J."/>
            <person name="Galgiani J.N."/>
            <person name="Kirkland T.N."/>
            <person name="Cole G.T."/>
            <person name="Birren B.W."/>
            <person name="Henn M.R."/>
            <person name="Taylor J.W."/>
            <person name="Rounsley S.D."/>
        </authorList>
    </citation>
    <scope>NUCLEOTIDE SEQUENCE [LARGE SCALE GENOMIC DNA]</scope>
    <source>
        <strain evidence="2">H538.4</strain>
    </source>
</reference>
<protein>
    <submittedName>
        <fullName evidence="1">Uncharacterized protein</fullName>
    </submittedName>
</protein>
<evidence type="ECO:0000313" key="1">
    <source>
        <dbReference type="EMBL" id="KMU92594.1"/>
    </source>
</evidence>
<evidence type="ECO:0000313" key="2">
    <source>
        <dbReference type="Proteomes" id="UP000054563"/>
    </source>
</evidence>
<accession>A0A0J8S881</accession>